<dbReference type="InterPro" id="IPR013785">
    <property type="entry name" value="Aldolase_TIM"/>
</dbReference>
<comment type="catalytic activity">
    <reaction evidence="8 9">
        <text>(1S,2R)-1-C-(indol-3-yl)glycerol 3-phosphate + L-serine = D-glyceraldehyde 3-phosphate + L-tryptophan + H2O</text>
        <dbReference type="Rhea" id="RHEA:10532"/>
        <dbReference type="ChEBI" id="CHEBI:15377"/>
        <dbReference type="ChEBI" id="CHEBI:33384"/>
        <dbReference type="ChEBI" id="CHEBI:57912"/>
        <dbReference type="ChEBI" id="CHEBI:58866"/>
        <dbReference type="ChEBI" id="CHEBI:59776"/>
        <dbReference type="EC" id="4.2.1.20"/>
    </reaction>
</comment>
<name>A0AA96GLT8_9BACT</name>
<gene>
    <name evidence="9 11" type="primary">trpA</name>
    <name evidence="11" type="ORF">PQG83_05360</name>
</gene>
<keyword evidence="6 9" id="KW-0057">Aromatic amino acid biosynthesis</keyword>
<reference evidence="11 12" key="1">
    <citation type="submission" date="2023-01" db="EMBL/GenBank/DDBJ databases">
        <title>Cultivation and genomic characterization of new, ubiquitous marine nitrite-oxidizing bacteria from the Nitrospirales.</title>
        <authorList>
            <person name="Mueller A.J."/>
            <person name="Daebeler A."/>
            <person name="Herbold C.W."/>
            <person name="Kirkegaard R.H."/>
            <person name="Daims H."/>
        </authorList>
    </citation>
    <scope>NUCLEOTIDE SEQUENCE [LARGE SCALE GENOMIC DNA]</scope>
    <source>
        <strain evidence="11 12">DK</strain>
    </source>
</reference>
<dbReference type="InterPro" id="IPR011060">
    <property type="entry name" value="RibuloseP-bd_barrel"/>
</dbReference>
<evidence type="ECO:0000256" key="1">
    <source>
        <dbReference type="ARBA" id="ARBA00003365"/>
    </source>
</evidence>
<keyword evidence="12" id="KW-1185">Reference proteome</keyword>
<evidence type="ECO:0000256" key="2">
    <source>
        <dbReference type="ARBA" id="ARBA00004733"/>
    </source>
</evidence>
<evidence type="ECO:0000256" key="6">
    <source>
        <dbReference type="ARBA" id="ARBA00023141"/>
    </source>
</evidence>
<feature type="active site" description="Proton acceptor" evidence="9">
    <location>
        <position position="61"/>
    </location>
</feature>
<keyword evidence="5 9" id="KW-0822">Tryptophan biosynthesis</keyword>
<evidence type="ECO:0000256" key="9">
    <source>
        <dbReference type="HAMAP-Rule" id="MF_00131"/>
    </source>
</evidence>
<dbReference type="GO" id="GO:0004834">
    <property type="term" value="F:tryptophan synthase activity"/>
    <property type="evidence" value="ECO:0007669"/>
    <property type="project" value="UniProtKB-UniRule"/>
</dbReference>
<dbReference type="SUPFAM" id="SSF51366">
    <property type="entry name" value="Ribulose-phoshate binding barrel"/>
    <property type="match status" value="1"/>
</dbReference>
<dbReference type="PANTHER" id="PTHR43406:SF1">
    <property type="entry name" value="TRYPTOPHAN SYNTHASE ALPHA CHAIN, CHLOROPLASTIC"/>
    <property type="match status" value="1"/>
</dbReference>
<dbReference type="PANTHER" id="PTHR43406">
    <property type="entry name" value="TRYPTOPHAN SYNTHASE, ALPHA CHAIN"/>
    <property type="match status" value="1"/>
</dbReference>
<dbReference type="InterPro" id="IPR018204">
    <property type="entry name" value="Trp_synthase_alpha_AS"/>
</dbReference>
<evidence type="ECO:0000256" key="3">
    <source>
        <dbReference type="ARBA" id="ARBA00011270"/>
    </source>
</evidence>
<dbReference type="GO" id="GO:0005829">
    <property type="term" value="C:cytosol"/>
    <property type="evidence" value="ECO:0007669"/>
    <property type="project" value="TreeGrafter"/>
</dbReference>
<evidence type="ECO:0000256" key="8">
    <source>
        <dbReference type="ARBA" id="ARBA00049047"/>
    </source>
</evidence>
<evidence type="ECO:0000313" key="11">
    <source>
        <dbReference type="EMBL" id="WNM63182.1"/>
    </source>
</evidence>
<dbReference type="AlphaFoldDB" id="A0AA96GLT8"/>
<feature type="active site" description="Proton acceptor" evidence="9">
    <location>
        <position position="50"/>
    </location>
</feature>
<dbReference type="HAMAP" id="MF_00131">
    <property type="entry name" value="Trp_synth_alpha"/>
    <property type="match status" value="1"/>
</dbReference>
<keyword evidence="7 9" id="KW-0456">Lyase</keyword>
<dbReference type="PROSITE" id="PS00167">
    <property type="entry name" value="TRP_SYNTHASE_ALPHA"/>
    <property type="match status" value="1"/>
</dbReference>
<comment type="similarity">
    <text evidence="9 10">Belongs to the TrpA family.</text>
</comment>
<dbReference type="CDD" id="cd04724">
    <property type="entry name" value="Tryptophan_synthase_alpha"/>
    <property type="match status" value="1"/>
</dbReference>
<dbReference type="Proteomes" id="UP001302494">
    <property type="component" value="Chromosome"/>
</dbReference>
<dbReference type="Gene3D" id="3.20.20.70">
    <property type="entry name" value="Aldolase class I"/>
    <property type="match status" value="1"/>
</dbReference>
<dbReference type="RefSeq" id="WP_312747590.1">
    <property type="nucleotide sequence ID" value="NZ_CP116968.1"/>
</dbReference>
<accession>A0AA96GLT8</accession>
<comment type="subunit">
    <text evidence="3 9">Tetramer of two alpha and two beta chains.</text>
</comment>
<comment type="function">
    <text evidence="1 9">The alpha subunit is responsible for the aldol cleavage of indoleglycerol phosphate to indole and glyceraldehyde 3-phosphate.</text>
</comment>
<evidence type="ECO:0000256" key="5">
    <source>
        <dbReference type="ARBA" id="ARBA00022822"/>
    </source>
</evidence>
<evidence type="ECO:0000256" key="7">
    <source>
        <dbReference type="ARBA" id="ARBA00023239"/>
    </source>
</evidence>
<dbReference type="KEGG" id="nneo:PQG83_05360"/>
<dbReference type="InterPro" id="IPR002028">
    <property type="entry name" value="Trp_synthase_suA"/>
</dbReference>
<proteinExistence type="inferred from homology"/>
<evidence type="ECO:0000256" key="10">
    <source>
        <dbReference type="RuleBase" id="RU003662"/>
    </source>
</evidence>
<keyword evidence="4 9" id="KW-0028">Amino-acid biosynthesis</keyword>
<protein>
    <recommendedName>
        <fullName evidence="9">Tryptophan synthase alpha chain</fullName>
        <ecNumber evidence="9">4.2.1.20</ecNumber>
    </recommendedName>
</protein>
<dbReference type="EC" id="4.2.1.20" evidence="9"/>
<comment type="pathway">
    <text evidence="2 9">Amino-acid biosynthesis; L-tryptophan biosynthesis; L-tryptophan from chorismate: step 5/5.</text>
</comment>
<dbReference type="Pfam" id="PF00290">
    <property type="entry name" value="Trp_syntA"/>
    <property type="match status" value="1"/>
</dbReference>
<organism evidence="11 12">
    <name type="scientific">Candidatus Nitrospira neomarina</name>
    <dbReference type="NCBI Taxonomy" id="3020899"/>
    <lineage>
        <taxon>Bacteria</taxon>
        <taxon>Pseudomonadati</taxon>
        <taxon>Nitrospirota</taxon>
        <taxon>Nitrospiria</taxon>
        <taxon>Nitrospirales</taxon>
        <taxon>Nitrospiraceae</taxon>
        <taxon>Nitrospira</taxon>
    </lineage>
</organism>
<sequence>MSNRIQATFAQLHSKGKKALIPYIMAGDPTLAMTESLVLALEQGGADLIELGVPFSDPIADGPVIQQAAERALHSGTTLKNILATVANLRKTTSIPLILMTYYNSLMAMGIKDFCANAVDAGVDGLIVPDLPPEESDLLYHATQAAGGPVSIFLLAPTSTAERRRAVIKRSHGFIYYVSLTGITGAKLTDLSLVRQSVQQLQRASRKPVAVGFGIASPEQAREVGQFADGVIVGSALVRYINEHHSAQTFLTDIQGMAQQWKSVL</sequence>
<dbReference type="NCBIfam" id="TIGR00262">
    <property type="entry name" value="trpA"/>
    <property type="match status" value="1"/>
</dbReference>
<evidence type="ECO:0000313" key="12">
    <source>
        <dbReference type="Proteomes" id="UP001302494"/>
    </source>
</evidence>
<evidence type="ECO:0000256" key="4">
    <source>
        <dbReference type="ARBA" id="ARBA00022605"/>
    </source>
</evidence>
<dbReference type="EMBL" id="CP116968">
    <property type="protein sequence ID" value="WNM63182.1"/>
    <property type="molecule type" value="Genomic_DNA"/>
</dbReference>
<dbReference type="FunFam" id="3.20.20.70:FF:000037">
    <property type="entry name" value="Tryptophan synthase alpha chain"/>
    <property type="match status" value="1"/>
</dbReference>